<evidence type="ECO:0000313" key="3">
    <source>
        <dbReference type="Proteomes" id="UP000759131"/>
    </source>
</evidence>
<feature type="domain" description="Rhamnogalacturonase A/B/Epimerase-like pectate lyase" evidence="1">
    <location>
        <begin position="327"/>
        <end position="392"/>
    </location>
</feature>
<name>A0A7R9L994_9ACAR</name>
<dbReference type="Proteomes" id="UP000759131">
    <property type="component" value="Unassembled WGS sequence"/>
</dbReference>
<keyword evidence="3" id="KW-1185">Reference proteome</keyword>
<dbReference type="OrthoDB" id="1046782at2759"/>
<reference evidence="2" key="1">
    <citation type="submission" date="2020-11" db="EMBL/GenBank/DDBJ databases">
        <authorList>
            <person name="Tran Van P."/>
        </authorList>
    </citation>
    <scope>NUCLEOTIDE SEQUENCE</scope>
</reference>
<dbReference type="PANTHER" id="PTHR33928:SF2">
    <property type="entry name" value="PECTATE LYASE SUPERFAMILY PROTEIN DOMAIN-CONTAINING PROTEIN-RELATED"/>
    <property type="match status" value="1"/>
</dbReference>
<dbReference type="InterPro" id="IPR039279">
    <property type="entry name" value="QRT3-like"/>
</dbReference>
<dbReference type="CDD" id="cd23668">
    <property type="entry name" value="GH55_beta13glucanase-like"/>
    <property type="match status" value="1"/>
</dbReference>
<dbReference type="EMBL" id="CAJPIZ010019307">
    <property type="protein sequence ID" value="CAG2116886.1"/>
    <property type="molecule type" value="Genomic_DNA"/>
</dbReference>
<dbReference type="FunFam" id="2.160.20.10:FF:000023">
    <property type="entry name" value="Exo-beta-1,3-glucanase Exg0"/>
    <property type="match status" value="1"/>
</dbReference>
<dbReference type="InterPro" id="IPR012334">
    <property type="entry name" value="Pectin_lyas_fold"/>
</dbReference>
<dbReference type="SUPFAM" id="SSF51126">
    <property type="entry name" value="Pectin lyase-like"/>
    <property type="match status" value="2"/>
</dbReference>
<accession>A0A7R9L994</accession>
<sequence>DRCGIGCGSSTVAPAIVYFPPGKYLIAHPLLQFYFTQFIGDPINVPELIMAPNFDGDKVKALITSNEYVSGPGEIWTNQNNFYRQVRNFVIDLTQAPADKEATAIHWQVAQATSITNVHVKMSTAAGNKHQAIWMENGSGGYMSDLVFEGGNYGMWVGNQQFTSRNITIRNANTAIFMNWNWGWTFKGIKIENCKTGIEMTAGGEAAQGVGSLLLVDSEIKDTPIGVLTVNSATSKPAGAGTLVLDNVKLTNVQKAVAHPNGQTVLDGGNKVIASWGQGRFYDAQGQGKYQQGPLDAPQKPKVLLDAQGRFFERTKPLYLDVAMGDFISVKSEGAKGDGVTDDTAAITRALSKWAGCKVIYFPAGDYVVTDTVLVPAGSRLIGEVWSVIMATGNKFADANNPRPVFQVGKPGEKGIAEISEMLFSTEGSVPGAIMLQINLKESVQGGVGIWDTHFRIGGGKGTRLQSSNCAKGGPMRPECQGAFVMLHVAETGSALVDNMWAWVADHDLDGPTQVSLYNGRGVHIESKEGPVWLYGTSSEHSVFYQYNIANAKNVMMGMIQTETPYYQAYPAAPEPYKPLAKWNDPDYSHCEKGSVTCPMAWGLRIVNSEHVYVYGAGLYNFFQNYDQGCLTTEHCQDNMLSIEKSPKNVFIYNLNTKASDNMVTVDGQSKAKQADNRASFCSTIAGFLE</sequence>
<organism evidence="2">
    <name type="scientific">Medioppia subpectinata</name>
    <dbReference type="NCBI Taxonomy" id="1979941"/>
    <lineage>
        <taxon>Eukaryota</taxon>
        <taxon>Metazoa</taxon>
        <taxon>Ecdysozoa</taxon>
        <taxon>Arthropoda</taxon>
        <taxon>Chelicerata</taxon>
        <taxon>Arachnida</taxon>
        <taxon>Acari</taxon>
        <taxon>Acariformes</taxon>
        <taxon>Sarcoptiformes</taxon>
        <taxon>Oribatida</taxon>
        <taxon>Brachypylina</taxon>
        <taxon>Oppioidea</taxon>
        <taxon>Oppiidae</taxon>
        <taxon>Medioppia</taxon>
    </lineage>
</organism>
<evidence type="ECO:0000313" key="2">
    <source>
        <dbReference type="EMBL" id="CAD7637076.1"/>
    </source>
</evidence>
<feature type="non-terminal residue" evidence="2">
    <location>
        <position position="1"/>
    </location>
</feature>
<dbReference type="Gene3D" id="2.160.20.10">
    <property type="entry name" value="Single-stranded right-handed beta-helix, Pectin lyase-like"/>
    <property type="match status" value="2"/>
</dbReference>
<dbReference type="PANTHER" id="PTHR33928">
    <property type="entry name" value="POLYGALACTURONASE QRT3"/>
    <property type="match status" value="1"/>
</dbReference>
<protein>
    <recommendedName>
        <fullName evidence="1">Rhamnogalacturonase A/B/Epimerase-like pectate lyase domain-containing protein</fullName>
    </recommendedName>
</protein>
<dbReference type="InterPro" id="IPR011050">
    <property type="entry name" value="Pectin_lyase_fold/virulence"/>
</dbReference>
<dbReference type="AlphaFoldDB" id="A0A7R9L994"/>
<evidence type="ECO:0000259" key="1">
    <source>
        <dbReference type="Pfam" id="PF12708"/>
    </source>
</evidence>
<proteinExistence type="predicted"/>
<feature type="domain" description="Rhamnogalacturonase A/B/Epimerase-like pectate lyase" evidence="1">
    <location>
        <begin position="7"/>
        <end position="199"/>
    </location>
</feature>
<dbReference type="EMBL" id="OC873882">
    <property type="protein sequence ID" value="CAD7637076.1"/>
    <property type="molecule type" value="Genomic_DNA"/>
</dbReference>
<dbReference type="Pfam" id="PF12708">
    <property type="entry name" value="Pect-lyase_RHGA_epim"/>
    <property type="match status" value="2"/>
</dbReference>
<gene>
    <name evidence="2" type="ORF">OSB1V03_LOCUS16841</name>
</gene>
<feature type="non-terminal residue" evidence="2">
    <location>
        <position position="690"/>
    </location>
</feature>
<dbReference type="InterPro" id="IPR024535">
    <property type="entry name" value="RHGA/B-epi-like_pectate_lyase"/>
</dbReference>
<dbReference type="GO" id="GO:0004650">
    <property type="term" value="F:polygalacturonase activity"/>
    <property type="evidence" value="ECO:0007669"/>
    <property type="project" value="InterPro"/>
</dbReference>